<protein>
    <submittedName>
        <fullName evidence="1">Uncharacterized protein</fullName>
    </submittedName>
</protein>
<comment type="caution">
    <text evidence="1">The sequence shown here is derived from an EMBL/GenBank/DDBJ whole genome shotgun (WGS) entry which is preliminary data.</text>
</comment>
<organism evidence="1 2">
    <name type="scientific">Xenorhabdus yunnanensis</name>
    <dbReference type="NCBI Taxonomy" id="3025878"/>
    <lineage>
        <taxon>Bacteria</taxon>
        <taxon>Pseudomonadati</taxon>
        <taxon>Pseudomonadota</taxon>
        <taxon>Gammaproteobacteria</taxon>
        <taxon>Enterobacterales</taxon>
        <taxon>Morganellaceae</taxon>
        <taxon>Xenorhabdus</taxon>
    </lineage>
</organism>
<proteinExistence type="predicted"/>
<evidence type="ECO:0000313" key="2">
    <source>
        <dbReference type="Proteomes" id="UP001217178"/>
    </source>
</evidence>
<reference evidence="1 2" key="1">
    <citation type="submission" date="2023-02" db="EMBL/GenBank/DDBJ databases">
        <title>Entomopathogenic bacteria.</title>
        <authorList>
            <person name="Machado R.A."/>
        </authorList>
    </citation>
    <scope>NUCLEOTIDE SEQUENCE [LARGE SCALE GENOMIC DNA]</scope>
    <source>
        <strain evidence="1 2">XENO-10</strain>
    </source>
</reference>
<name>A0ABT5LG91_9GAMM</name>
<evidence type="ECO:0000313" key="1">
    <source>
        <dbReference type="EMBL" id="MDC9590125.1"/>
    </source>
</evidence>
<accession>A0ABT5LG91</accession>
<dbReference type="Proteomes" id="UP001217178">
    <property type="component" value="Unassembled WGS sequence"/>
</dbReference>
<dbReference type="RefSeq" id="WP_273555431.1">
    <property type="nucleotide sequence ID" value="NZ_JAQRFI010000028.1"/>
</dbReference>
<dbReference type="EMBL" id="JAQRFI010000028">
    <property type="protein sequence ID" value="MDC9590125.1"/>
    <property type="molecule type" value="Genomic_DNA"/>
</dbReference>
<gene>
    <name evidence="1" type="ORF">PSI23_12650</name>
</gene>
<keyword evidence="2" id="KW-1185">Reference proteome</keyword>
<sequence length="106" mass="11749">MVAFSQLADFIGLFLKSYATKLQGFNDPQFTARTDGICSDIYTFVSQWSRGIGFSVRPDIIVITINPAANQPVIIKGPFVRFDSKAPIISPCRYLTKQGEMIGALR</sequence>